<feature type="compositionally biased region" description="Pro residues" evidence="1">
    <location>
        <begin position="461"/>
        <end position="485"/>
    </location>
</feature>
<evidence type="ECO:0000259" key="3">
    <source>
        <dbReference type="PROSITE" id="PS51782"/>
    </source>
</evidence>
<evidence type="ECO:0000256" key="2">
    <source>
        <dbReference type="SAM" id="Phobius"/>
    </source>
</evidence>
<feature type="region of interest" description="Disordered" evidence="1">
    <location>
        <begin position="299"/>
        <end position="384"/>
    </location>
</feature>
<protein>
    <recommendedName>
        <fullName evidence="3">LysM domain-containing protein</fullName>
    </recommendedName>
</protein>
<keyword evidence="2" id="KW-0472">Membrane</keyword>
<feature type="compositionally biased region" description="Low complexity" evidence="1">
    <location>
        <begin position="306"/>
        <end position="319"/>
    </location>
</feature>
<feature type="region of interest" description="Disordered" evidence="1">
    <location>
        <begin position="734"/>
        <end position="840"/>
    </location>
</feature>
<dbReference type="CDD" id="cd00118">
    <property type="entry name" value="LysM"/>
    <property type="match status" value="1"/>
</dbReference>
<dbReference type="InterPro" id="IPR020011">
    <property type="entry name" value="FimV_C"/>
</dbReference>
<dbReference type="Pfam" id="PF25800">
    <property type="entry name" value="FimV_N"/>
    <property type="match status" value="1"/>
</dbReference>
<dbReference type="Proteomes" id="UP000179076">
    <property type="component" value="Unassembled WGS sequence"/>
</dbReference>
<dbReference type="InterPro" id="IPR018392">
    <property type="entry name" value="LysM"/>
</dbReference>
<dbReference type="InterPro" id="IPR020012">
    <property type="entry name" value="LysM_FimV"/>
</dbReference>
<feature type="compositionally biased region" description="Basic and acidic residues" evidence="1">
    <location>
        <begin position="339"/>
        <end position="379"/>
    </location>
</feature>
<dbReference type="InterPro" id="IPR038440">
    <property type="entry name" value="FimV_C_sf"/>
</dbReference>
<keyword evidence="2" id="KW-0812">Transmembrane</keyword>
<comment type="caution">
    <text evidence="4">The sequence shown here is derived from an EMBL/GenBank/DDBJ whole genome shotgun (WGS) entry which is preliminary data.</text>
</comment>
<evidence type="ECO:0000313" key="4">
    <source>
        <dbReference type="EMBL" id="OGI65701.1"/>
    </source>
</evidence>
<dbReference type="InterPro" id="IPR057840">
    <property type="entry name" value="FimV_N"/>
</dbReference>
<feature type="domain" description="LysM" evidence="3">
    <location>
        <begin position="207"/>
        <end position="263"/>
    </location>
</feature>
<feature type="compositionally biased region" description="Basic and acidic residues" evidence="1">
    <location>
        <begin position="755"/>
        <end position="767"/>
    </location>
</feature>
<dbReference type="InterPro" id="IPR036779">
    <property type="entry name" value="LysM_dom_sf"/>
</dbReference>
<dbReference type="AlphaFoldDB" id="A0A1F6V7I9"/>
<feature type="region of interest" description="Disordered" evidence="1">
    <location>
        <begin position="134"/>
        <end position="167"/>
    </location>
</feature>
<dbReference type="NCBIfam" id="TIGR03505">
    <property type="entry name" value="FimV_core"/>
    <property type="match status" value="1"/>
</dbReference>
<reference evidence="4 5" key="1">
    <citation type="journal article" date="2016" name="Nat. Commun.">
        <title>Thousands of microbial genomes shed light on interconnected biogeochemical processes in an aquifer system.</title>
        <authorList>
            <person name="Anantharaman K."/>
            <person name="Brown C.T."/>
            <person name="Hug L.A."/>
            <person name="Sharon I."/>
            <person name="Castelle C.J."/>
            <person name="Probst A.J."/>
            <person name="Thomas B.C."/>
            <person name="Singh A."/>
            <person name="Wilkins M.J."/>
            <person name="Karaoz U."/>
            <person name="Brodie E.L."/>
            <person name="Williams K.H."/>
            <person name="Hubbard S.S."/>
            <person name="Banfield J.F."/>
        </authorList>
    </citation>
    <scope>NUCLEOTIDE SEQUENCE [LARGE SCALE GENOMIC DNA]</scope>
</reference>
<feature type="region of interest" description="Disordered" evidence="1">
    <location>
        <begin position="543"/>
        <end position="566"/>
    </location>
</feature>
<feature type="region of interest" description="Disordered" evidence="1">
    <location>
        <begin position="422"/>
        <end position="488"/>
    </location>
</feature>
<feature type="transmembrane region" description="Helical" evidence="2">
    <location>
        <begin position="502"/>
        <end position="522"/>
    </location>
</feature>
<accession>A0A1F6V7I9</accession>
<evidence type="ECO:0000256" key="1">
    <source>
        <dbReference type="SAM" id="MobiDB-lite"/>
    </source>
</evidence>
<feature type="compositionally biased region" description="Polar residues" evidence="1">
    <location>
        <begin position="555"/>
        <end position="566"/>
    </location>
</feature>
<name>A0A1F6V7I9_9PROT</name>
<gene>
    <name evidence="4" type="ORF">A2W18_14860</name>
</gene>
<feature type="compositionally biased region" description="Low complexity" evidence="1">
    <location>
        <begin position="543"/>
        <end position="554"/>
    </location>
</feature>
<dbReference type="Gene3D" id="1.20.58.2200">
    <property type="match status" value="1"/>
</dbReference>
<dbReference type="Gene3D" id="3.10.350.10">
    <property type="entry name" value="LysM domain"/>
    <property type="match status" value="1"/>
</dbReference>
<feature type="compositionally biased region" description="Basic and acidic residues" evidence="1">
    <location>
        <begin position="434"/>
        <end position="447"/>
    </location>
</feature>
<dbReference type="PANTHER" id="PTHR48125">
    <property type="entry name" value="LP07818P1"/>
    <property type="match status" value="1"/>
</dbReference>
<keyword evidence="2" id="KW-1133">Transmembrane helix</keyword>
<evidence type="ECO:0000313" key="5">
    <source>
        <dbReference type="Proteomes" id="UP000179076"/>
    </source>
</evidence>
<sequence length="889" mass="95425">MGKLELKSALNQPLDAEIEFSSISDAERKALKVSLASRADFEAAGAERLPLLSQIKFNVAQRPDGRYILQLKTDAPVDEPFLFIVLQIDWAGGRLVREYTALLDPPSYVVGKPAAVDSPQTAPAVIAPRTQLPSTVETVPPPTPARPEGETRLATPAPPAAEPLAARPPQQEVIPRAGETQEVQIPAPSETARPVIASPENDWSNAVEYTVRPGDTLWTIAERLRTDKQLSMEQVILAIFRNNPDAFFRDNVNNVYAGKILKIPERDAVEATPTSEARREFRVQYSAWKEYRTQLAARGRALKVDPSPAEPTAATAAGTKPSNTPDEKQAASAAAPSKQSEELLKIVRSAGEDSKQKAGEKSAETESTKAVESRERTALAERVATLDESLESKRLENRELTEKVGQVRSQIKNEKRLIELESQTLAQQTAKPAELPKPEMPKPEIKPEPAPTPAPEAKTAVPPPAKPVTPAPKPRAQPTPPPPLPEKGLLDNVIDTVTDASVFPLVGGVLVLLGGGVLMVYMRRRRRSIAEFEESILASDAIATEASPTSSETTGHATSGDTSFLSDFSKGGMGQVHTDEVDPVAEAEVYLAYGRDETAEEILKEAIVKNPERHELKQKLLEILHQRNDVNGFETLAEELYAALGGRGGKIWEKVEELGRKLNPENPMFRGGAPDRRGDEPASMAARPAHEPMAGKTMPAAMAHGAAAATQVADQTGSVEFDFDSGSQSVSADASVEFSLDTEDSSPSATPANKPVERRANAVKDLDEFTLDSPTDNVIDFEGGKGGNASSSAFDADTTHAGGDDEIKWDLDTQEAPAAASATDVASEKAASGNGADEQWDETATKLDLAKAYIDMGDAEGARSILDEVLAEGNDQQKKQAAELAAQIA</sequence>
<dbReference type="EMBL" id="MFSP01000103">
    <property type="protein sequence ID" value="OGI65701.1"/>
    <property type="molecule type" value="Genomic_DNA"/>
</dbReference>
<feature type="region of interest" description="Disordered" evidence="1">
    <location>
        <begin position="663"/>
        <end position="692"/>
    </location>
</feature>
<organism evidence="4 5">
    <name type="scientific">Candidatus Muproteobacteria bacterium RBG_16_60_9</name>
    <dbReference type="NCBI Taxonomy" id="1817755"/>
    <lineage>
        <taxon>Bacteria</taxon>
        <taxon>Pseudomonadati</taxon>
        <taxon>Pseudomonadota</taxon>
        <taxon>Candidatus Muproteobacteria</taxon>
    </lineage>
</organism>
<proteinExistence type="predicted"/>
<dbReference type="NCBIfam" id="TIGR03504">
    <property type="entry name" value="FimV_Cterm"/>
    <property type="match status" value="1"/>
</dbReference>
<feature type="compositionally biased region" description="Low complexity" evidence="1">
    <location>
        <begin position="816"/>
        <end position="831"/>
    </location>
</feature>
<feature type="compositionally biased region" description="Basic and acidic residues" evidence="1">
    <location>
        <begin position="802"/>
        <end position="811"/>
    </location>
</feature>
<dbReference type="Pfam" id="PF01476">
    <property type="entry name" value="LysM"/>
    <property type="match status" value="1"/>
</dbReference>
<dbReference type="PANTHER" id="PTHR48125:SF10">
    <property type="entry name" value="OS12G0136300 PROTEIN"/>
    <property type="match status" value="1"/>
</dbReference>
<dbReference type="PROSITE" id="PS51782">
    <property type="entry name" value="LYSM"/>
    <property type="match status" value="1"/>
</dbReference>